<proteinExistence type="predicted"/>
<evidence type="ECO:0000313" key="1">
    <source>
        <dbReference type="EMBL" id="KAK3280689.1"/>
    </source>
</evidence>
<accession>A0AAE0GM92</accession>
<protein>
    <submittedName>
        <fullName evidence="1">Uncharacterized protein</fullName>
    </submittedName>
</protein>
<comment type="caution">
    <text evidence="1">The sequence shown here is derived from an EMBL/GenBank/DDBJ whole genome shotgun (WGS) entry which is preliminary data.</text>
</comment>
<dbReference type="AlphaFoldDB" id="A0AAE0GM92"/>
<gene>
    <name evidence="1" type="ORF">CYMTET_11484</name>
</gene>
<keyword evidence="2" id="KW-1185">Reference proteome</keyword>
<name>A0AAE0GM92_9CHLO</name>
<evidence type="ECO:0000313" key="2">
    <source>
        <dbReference type="Proteomes" id="UP001190700"/>
    </source>
</evidence>
<organism evidence="1 2">
    <name type="scientific">Cymbomonas tetramitiformis</name>
    <dbReference type="NCBI Taxonomy" id="36881"/>
    <lineage>
        <taxon>Eukaryota</taxon>
        <taxon>Viridiplantae</taxon>
        <taxon>Chlorophyta</taxon>
        <taxon>Pyramimonadophyceae</taxon>
        <taxon>Pyramimonadales</taxon>
        <taxon>Pyramimonadaceae</taxon>
        <taxon>Cymbomonas</taxon>
    </lineage>
</organism>
<dbReference type="EMBL" id="LGRX02004299">
    <property type="protein sequence ID" value="KAK3280689.1"/>
    <property type="molecule type" value="Genomic_DNA"/>
</dbReference>
<sequence>MRARATDKEAENVVDVKPGLLESTSWKVVRLLYGHNKVSATVCNEGAETSLVGKLRDVMSAVKRRAVVLKFEKGVTAVWDVWASDVVKKLVRTPETTMELYRCSLGQLVRIFEAVRADLPWKERAKVRRHITLAAKKVHNFTLKGVYPLKLPPADAWKSFGVRKVAEEMVKDLHIPRMVENLDDVVLKLLPVTLTVDDCRLCLWRTVTTTGGVLRHWVELRDENVKLIFRVKLERFNPLLLRLVVWGKVGENSGFLDLCEVVAKRMLFWVESVTRDYWITPYQDQDVLREVLTLTDEMFATPFDMNVNASTFFTSYPEDSIFGVVEMPKKLRELKDTLKGTAALRWKQKVKLERWRREHGIPEGPVTVDEREGVVDAGEYCRVLERCCAGTARLYLDRNAGVGAIICQQRYFDLLVNERVSSAALFEEVAMSPAELVRDLEVKFNRAMLGTITKFKMTGVFGAAYALLKDKDDELKKYRPVQPNNRAPLAPLQNVTGRAIEFVVQEAGGSMTLGGTQRLKQVVEKFNAMSKAAHGVYAYTFDVKDQFSNLEHKLTKRAICAMVAVAFENAGETSLLVTVRGAKGVQWYTKGVPRVTAVRVTRAKLLRALILSLSHNYVWIAGKLVRQTRRVGMGGRDSPGTASCVCPLLPSDTLGGAENADFLERDESNGVMQGGMGSPDVSEH</sequence>
<dbReference type="Proteomes" id="UP001190700">
    <property type="component" value="Unassembled WGS sequence"/>
</dbReference>
<reference evidence="1 2" key="1">
    <citation type="journal article" date="2015" name="Genome Biol. Evol.">
        <title>Comparative Genomics of a Bacterivorous Green Alga Reveals Evolutionary Causalities and Consequences of Phago-Mixotrophic Mode of Nutrition.</title>
        <authorList>
            <person name="Burns J.A."/>
            <person name="Paasch A."/>
            <person name="Narechania A."/>
            <person name="Kim E."/>
        </authorList>
    </citation>
    <scope>NUCLEOTIDE SEQUENCE [LARGE SCALE GENOMIC DNA]</scope>
    <source>
        <strain evidence="1 2">PLY_AMNH</strain>
    </source>
</reference>